<evidence type="ECO:0000313" key="2">
    <source>
        <dbReference type="Proteomes" id="UP000789860"/>
    </source>
</evidence>
<sequence>VFKEFVGLLNLHINAHLALHAQTYGNLINIGVGTKEMNIELDLLKCYTTLFAIRHLINGGIDIRSSSPSQGFIEISQNLEKLFTDWFIANNSPVFQENEELNNDEGKFLTIRL</sequence>
<keyword evidence="2" id="KW-1185">Reference proteome</keyword>
<organism evidence="1 2">
    <name type="scientific">Scutellospora calospora</name>
    <dbReference type="NCBI Taxonomy" id="85575"/>
    <lineage>
        <taxon>Eukaryota</taxon>
        <taxon>Fungi</taxon>
        <taxon>Fungi incertae sedis</taxon>
        <taxon>Mucoromycota</taxon>
        <taxon>Glomeromycotina</taxon>
        <taxon>Glomeromycetes</taxon>
        <taxon>Diversisporales</taxon>
        <taxon>Gigasporaceae</taxon>
        <taxon>Scutellospora</taxon>
    </lineage>
</organism>
<dbReference type="EMBL" id="CAJVPM010007923">
    <property type="protein sequence ID" value="CAG8550112.1"/>
    <property type="molecule type" value="Genomic_DNA"/>
</dbReference>
<protein>
    <submittedName>
        <fullName evidence="1">6168_t:CDS:1</fullName>
    </submittedName>
</protein>
<proteinExistence type="predicted"/>
<reference evidence="1" key="1">
    <citation type="submission" date="2021-06" db="EMBL/GenBank/DDBJ databases">
        <authorList>
            <person name="Kallberg Y."/>
            <person name="Tangrot J."/>
            <person name="Rosling A."/>
        </authorList>
    </citation>
    <scope>NUCLEOTIDE SEQUENCE</scope>
    <source>
        <strain evidence="1">AU212A</strain>
    </source>
</reference>
<gene>
    <name evidence="1" type="ORF">SCALOS_LOCUS5147</name>
</gene>
<evidence type="ECO:0000313" key="1">
    <source>
        <dbReference type="EMBL" id="CAG8550112.1"/>
    </source>
</evidence>
<name>A0ACA9LYU7_9GLOM</name>
<comment type="caution">
    <text evidence="1">The sequence shown here is derived from an EMBL/GenBank/DDBJ whole genome shotgun (WGS) entry which is preliminary data.</text>
</comment>
<dbReference type="Proteomes" id="UP000789860">
    <property type="component" value="Unassembled WGS sequence"/>
</dbReference>
<feature type="non-terminal residue" evidence="1">
    <location>
        <position position="1"/>
    </location>
</feature>
<accession>A0ACA9LYU7</accession>